<feature type="chain" id="PRO_5035248131" evidence="5">
    <location>
        <begin position="22"/>
        <end position="262"/>
    </location>
</feature>
<feature type="signal peptide" evidence="5">
    <location>
        <begin position="1"/>
        <end position="21"/>
    </location>
</feature>
<evidence type="ECO:0000256" key="5">
    <source>
        <dbReference type="SAM" id="SignalP"/>
    </source>
</evidence>
<comment type="similarity">
    <text evidence="1">Belongs to the folate receptor family.</text>
</comment>
<keyword evidence="3" id="KW-1015">Disulfide bond</keyword>
<dbReference type="GO" id="GO:0007155">
    <property type="term" value="P:cell adhesion"/>
    <property type="evidence" value="ECO:0007669"/>
    <property type="project" value="TreeGrafter"/>
</dbReference>
<feature type="region of interest" description="Disordered" evidence="4">
    <location>
        <begin position="29"/>
        <end position="61"/>
    </location>
</feature>
<reference evidence="7" key="1">
    <citation type="journal article" date="2021" name="Evol. Appl.">
        <title>The genome of the Pyrenean desman and the effects of bottlenecks and inbreeding on the genomic landscape of an endangered species.</title>
        <authorList>
            <person name="Escoda L."/>
            <person name="Castresana J."/>
        </authorList>
    </citation>
    <scope>NUCLEOTIDE SEQUENCE</scope>
    <source>
        <strain evidence="7">IBE-C5619</strain>
    </source>
</reference>
<dbReference type="EMBL" id="JAGFMF010011436">
    <property type="protein sequence ID" value="KAG8522361.1"/>
    <property type="molecule type" value="Genomic_DNA"/>
</dbReference>
<dbReference type="GO" id="GO:0009897">
    <property type="term" value="C:external side of plasma membrane"/>
    <property type="evidence" value="ECO:0007669"/>
    <property type="project" value="TreeGrafter"/>
</dbReference>
<evidence type="ECO:0000313" key="8">
    <source>
        <dbReference type="Proteomes" id="UP000700334"/>
    </source>
</evidence>
<dbReference type="OrthoDB" id="567542at2759"/>
<keyword evidence="8" id="KW-1185">Reference proteome</keyword>
<keyword evidence="2 5" id="KW-0732">Signal</keyword>
<feature type="domain" description="Folate receptor-like" evidence="6">
    <location>
        <begin position="25"/>
        <end position="218"/>
    </location>
</feature>
<dbReference type="Pfam" id="PF03024">
    <property type="entry name" value="Folate_rec"/>
    <property type="match status" value="1"/>
</dbReference>
<dbReference type="AlphaFoldDB" id="A0A8J6ANA2"/>
<evidence type="ECO:0000256" key="1">
    <source>
        <dbReference type="ARBA" id="ARBA00007932"/>
    </source>
</evidence>
<dbReference type="InterPro" id="IPR004269">
    <property type="entry name" value="Folate_rcpt"/>
</dbReference>
<dbReference type="GO" id="GO:0035036">
    <property type="term" value="P:sperm-egg recognition"/>
    <property type="evidence" value="ECO:0007669"/>
    <property type="project" value="TreeGrafter"/>
</dbReference>
<evidence type="ECO:0000259" key="6">
    <source>
        <dbReference type="Pfam" id="PF03024"/>
    </source>
</evidence>
<name>A0A8J6ANA2_GALPY</name>
<dbReference type="PANTHER" id="PTHR10517">
    <property type="entry name" value="FOLATE RECEPTOR"/>
    <property type="match status" value="1"/>
</dbReference>
<feature type="compositionally biased region" description="Pro residues" evidence="4">
    <location>
        <begin position="46"/>
        <end position="61"/>
    </location>
</feature>
<evidence type="ECO:0000256" key="2">
    <source>
        <dbReference type="ARBA" id="ARBA00022729"/>
    </source>
</evidence>
<evidence type="ECO:0000313" key="7">
    <source>
        <dbReference type="EMBL" id="KAG8522361.1"/>
    </source>
</evidence>
<proteinExistence type="inferred from homology"/>
<comment type="caution">
    <text evidence="7">The sequence shown here is derived from an EMBL/GenBank/DDBJ whole genome shotgun (WGS) entry which is preliminary data.</text>
</comment>
<dbReference type="PANTHER" id="PTHR10517:SF10">
    <property type="entry name" value="SPERM-EGG FUSION PROTEIN JUNO"/>
    <property type="match status" value="1"/>
</dbReference>
<accession>A0A8J6ANA2</accession>
<gene>
    <name evidence="7" type="ORF">J0S82_002229</name>
</gene>
<dbReference type="GO" id="GO:0038023">
    <property type="term" value="F:signaling receptor activity"/>
    <property type="evidence" value="ECO:0007669"/>
    <property type="project" value="TreeGrafter"/>
</dbReference>
<dbReference type="GO" id="GO:0007342">
    <property type="term" value="P:fusion of sperm to egg plasma membrane involved in single fertilization"/>
    <property type="evidence" value="ECO:0007669"/>
    <property type="project" value="TreeGrafter"/>
</dbReference>
<dbReference type="InterPro" id="IPR018143">
    <property type="entry name" value="Folate_rcpt-like"/>
</dbReference>
<sequence length="262" mass="28369">MAGQWPLLLLLLLAPLWAGAGLPDVCARSGRHKPEPGPEDALSEAPPCPAPPSPALPRPRPQCRPWRDRACCPADASLTAHVDDASLLLAAGLDHCGLLAAGCRRHFLQAACFLACSPNLGPWIRQAAPRGRREGVWRAPLCREDCARWWAACSSSSVCAPAPRGRGARSWGRTRCPRAAPCLPFRHRFPTPAHLCEEIWAHAFRASAQNRSSGRCLQKWFEPPQPNPNRAVARFFSLASPAPAQPLPRALLASSVLLPLLS</sequence>
<evidence type="ECO:0000256" key="4">
    <source>
        <dbReference type="SAM" id="MobiDB-lite"/>
    </source>
</evidence>
<organism evidence="7 8">
    <name type="scientific">Galemys pyrenaicus</name>
    <name type="common">Iberian desman</name>
    <name type="synonym">Pyrenean desman</name>
    <dbReference type="NCBI Taxonomy" id="202257"/>
    <lineage>
        <taxon>Eukaryota</taxon>
        <taxon>Metazoa</taxon>
        <taxon>Chordata</taxon>
        <taxon>Craniata</taxon>
        <taxon>Vertebrata</taxon>
        <taxon>Euteleostomi</taxon>
        <taxon>Mammalia</taxon>
        <taxon>Eutheria</taxon>
        <taxon>Laurasiatheria</taxon>
        <taxon>Eulipotyphla</taxon>
        <taxon>Talpidae</taxon>
        <taxon>Galemys</taxon>
    </lineage>
</organism>
<dbReference type="Proteomes" id="UP000700334">
    <property type="component" value="Unassembled WGS sequence"/>
</dbReference>
<evidence type="ECO:0000256" key="3">
    <source>
        <dbReference type="ARBA" id="ARBA00023157"/>
    </source>
</evidence>
<protein>
    <submittedName>
        <fullName evidence="7">Sperm-egg fusion protein Juno</fullName>
    </submittedName>
</protein>